<evidence type="ECO:0000313" key="7">
    <source>
        <dbReference type="EMBL" id="KAJ7039318.1"/>
    </source>
</evidence>
<accession>A0AAD6T7P5</accession>
<dbReference type="Proteomes" id="UP001218188">
    <property type="component" value="Unassembled WGS sequence"/>
</dbReference>
<feature type="non-terminal residue" evidence="7">
    <location>
        <position position="1"/>
    </location>
</feature>
<evidence type="ECO:0000313" key="8">
    <source>
        <dbReference type="Proteomes" id="UP001218188"/>
    </source>
</evidence>
<gene>
    <name evidence="7" type="ORF">C8F04DRAFT_1086421</name>
</gene>
<dbReference type="SUPFAM" id="SSF144232">
    <property type="entry name" value="HIT/MYND zinc finger-like"/>
    <property type="match status" value="1"/>
</dbReference>
<reference evidence="7" key="1">
    <citation type="submission" date="2023-03" db="EMBL/GenBank/DDBJ databases">
        <title>Massive genome expansion in bonnet fungi (Mycena s.s.) driven by repeated elements and novel gene families across ecological guilds.</title>
        <authorList>
            <consortium name="Lawrence Berkeley National Laboratory"/>
            <person name="Harder C.B."/>
            <person name="Miyauchi S."/>
            <person name="Viragh M."/>
            <person name="Kuo A."/>
            <person name="Thoen E."/>
            <person name="Andreopoulos B."/>
            <person name="Lu D."/>
            <person name="Skrede I."/>
            <person name="Drula E."/>
            <person name="Henrissat B."/>
            <person name="Morin E."/>
            <person name="Kohler A."/>
            <person name="Barry K."/>
            <person name="LaButti K."/>
            <person name="Morin E."/>
            <person name="Salamov A."/>
            <person name="Lipzen A."/>
            <person name="Mereny Z."/>
            <person name="Hegedus B."/>
            <person name="Baldrian P."/>
            <person name="Stursova M."/>
            <person name="Weitz H."/>
            <person name="Taylor A."/>
            <person name="Grigoriev I.V."/>
            <person name="Nagy L.G."/>
            <person name="Martin F."/>
            <person name="Kauserud H."/>
        </authorList>
    </citation>
    <scope>NUCLEOTIDE SEQUENCE</scope>
    <source>
        <strain evidence="7">CBHHK200</strain>
    </source>
</reference>
<dbReference type="EMBL" id="JARJCM010000027">
    <property type="protein sequence ID" value="KAJ7039318.1"/>
    <property type="molecule type" value="Genomic_DNA"/>
</dbReference>
<feature type="domain" description="MYND-type" evidence="6">
    <location>
        <begin position="37"/>
        <end position="74"/>
    </location>
</feature>
<feature type="region of interest" description="Disordered" evidence="5">
    <location>
        <begin position="1"/>
        <end position="22"/>
    </location>
</feature>
<evidence type="ECO:0000256" key="3">
    <source>
        <dbReference type="ARBA" id="ARBA00022833"/>
    </source>
</evidence>
<dbReference type="GO" id="GO:0008270">
    <property type="term" value="F:zinc ion binding"/>
    <property type="evidence" value="ECO:0007669"/>
    <property type="project" value="UniProtKB-KW"/>
</dbReference>
<dbReference type="Pfam" id="PF01753">
    <property type="entry name" value="zf-MYND"/>
    <property type="match status" value="1"/>
</dbReference>
<dbReference type="PROSITE" id="PS50865">
    <property type="entry name" value="ZF_MYND_2"/>
    <property type="match status" value="1"/>
</dbReference>
<evidence type="ECO:0000256" key="4">
    <source>
        <dbReference type="PROSITE-ProRule" id="PRU00134"/>
    </source>
</evidence>
<name>A0AAD6T7P5_9AGAR</name>
<proteinExistence type="predicted"/>
<organism evidence="7 8">
    <name type="scientific">Mycena alexandri</name>
    <dbReference type="NCBI Taxonomy" id="1745969"/>
    <lineage>
        <taxon>Eukaryota</taxon>
        <taxon>Fungi</taxon>
        <taxon>Dikarya</taxon>
        <taxon>Basidiomycota</taxon>
        <taxon>Agaricomycotina</taxon>
        <taxon>Agaricomycetes</taxon>
        <taxon>Agaricomycetidae</taxon>
        <taxon>Agaricales</taxon>
        <taxon>Marasmiineae</taxon>
        <taxon>Mycenaceae</taxon>
        <taxon>Mycena</taxon>
    </lineage>
</organism>
<dbReference type="Gene3D" id="6.10.140.2220">
    <property type="match status" value="1"/>
</dbReference>
<keyword evidence="8" id="KW-1185">Reference proteome</keyword>
<keyword evidence="2 4" id="KW-0863">Zinc-finger</keyword>
<evidence type="ECO:0000256" key="5">
    <source>
        <dbReference type="SAM" id="MobiDB-lite"/>
    </source>
</evidence>
<evidence type="ECO:0000259" key="6">
    <source>
        <dbReference type="PROSITE" id="PS50865"/>
    </source>
</evidence>
<dbReference type="AlphaFoldDB" id="A0AAD6T7P5"/>
<evidence type="ECO:0000256" key="2">
    <source>
        <dbReference type="ARBA" id="ARBA00022771"/>
    </source>
</evidence>
<keyword evidence="3" id="KW-0862">Zinc</keyword>
<comment type="caution">
    <text evidence="7">The sequence shown here is derived from an EMBL/GenBank/DDBJ whole genome shotgun (WGS) entry which is preliminary data.</text>
</comment>
<evidence type="ECO:0000256" key="1">
    <source>
        <dbReference type="ARBA" id="ARBA00022723"/>
    </source>
</evidence>
<protein>
    <recommendedName>
        <fullName evidence="6">MYND-type domain-containing protein</fullName>
    </recommendedName>
</protein>
<sequence length="266" mass="30119">CLMPGGNNKSKRACTHRDKTGSGNKEYDWAPVRFCSAHDCFKYQNLRECARCKCASYCSVECQKKNWKQHKLVCDHNVAQLALTPDGAEPLLQRNLRHWVARFNATLLNACIRALNLKEDWERIGQGALVLFMEPRPHHNLGSRWRIQNAAIFRNEDIEGVLQSIGRSLVQEYRERLVPMHAKERARLQQSSGGAADYASIIILAGNVGADTLPGDHPFTMRFTPLDVWKSMVASMPMATYGGDWCEDLKDQVHDDHPLKHAPPTN</sequence>
<keyword evidence="1" id="KW-0479">Metal-binding</keyword>
<dbReference type="InterPro" id="IPR002893">
    <property type="entry name" value="Znf_MYND"/>
</dbReference>